<dbReference type="InterPro" id="IPR004323">
    <property type="entry name" value="Ion_tolerance_CutA"/>
</dbReference>
<sequence>MTVQDLVVVYATFPDKDLAREVGRAAVEARLAACVNILPMAFSIYAWEGEVHDADETVAIFKTRTVQVDALMAEIIRLHPYDVPGMVALPVVAAPENYADWIRFETGAPFPPPPPVEEPPED</sequence>
<dbReference type="Pfam" id="PF03091">
    <property type="entry name" value="CutA1"/>
    <property type="match status" value="1"/>
</dbReference>
<accession>A0AAU7XEL8</accession>
<proteinExistence type="inferred from homology"/>
<name>A0AAU7XEL8_9HYPH</name>
<dbReference type="GO" id="GO:0005507">
    <property type="term" value="F:copper ion binding"/>
    <property type="evidence" value="ECO:0007669"/>
    <property type="project" value="TreeGrafter"/>
</dbReference>
<dbReference type="SUPFAM" id="SSF54913">
    <property type="entry name" value="GlnB-like"/>
    <property type="match status" value="1"/>
</dbReference>
<comment type="similarity">
    <text evidence="1">Belongs to the CutA family.</text>
</comment>
<dbReference type="InterPro" id="IPR011322">
    <property type="entry name" value="N-reg_PII-like_a/b"/>
</dbReference>
<evidence type="ECO:0000313" key="2">
    <source>
        <dbReference type="EMBL" id="XBY45506.1"/>
    </source>
</evidence>
<organism evidence="2">
    <name type="scientific">Methyloraptor flagellatus</name>
    <dbReference type="NCBI Taxonomy" id="3162530"/>
    <lineage>
        <taxon>Bacteria</taxon>
        <taxon>Pseudomonadati</taxon>
        <taxon>Pseudomonadota</taxon>
        <taxon>Alphaproteobacteria</taxon>
        <taxon>Hyphomicrobiales</taxon>
        <taxon>Ancalomicrobiaceae</taxon>
        <taxon>Methyloraptor</taxon>
    </lineage>
</organism>
<dbReference type="EMBL" id="CP158568">
    <property type="protein sequence ID" value="XBY45506.1"/>
    <property type="molecule type" value="Genomic_DNA"/>
</dbReference>
<protein>
    <submittedName>
        <fullName evidence="2">Divalent-cation tolerance protein CutA</fullName>
    </submittedName>
</protein>
<dbReference type="Gene3D" id="3.30.70.120">
    <property type="match status" value="1"/>
</dbReference>
<dbReference type="KEGG" id="mflg:ABS361_04270"/>
<dbReference type="RefSeq" id="WP_407050600.1">
    <property type="nucleotide sequence ID" value="NZ_CP158568.1"/>
</dbReference>
<dbReference type="InterPro" id="IPR015867">
    <property type="entry name" value="N-reg_PII/ATP_PRibTrfase_C"/>
</dbReference>
<evidence type="ECO:0000256" key="1">
    <source>
        <dbReference type="ARBA" id="ARBA00010169"/>
    </source>
</evidence>
<dbReference type="PANTHER" id="PTHR23419">
    <property type="entry name" value="DIVALENT CATION TOLERANCE CUTA-RELATED"/>
    <property type="match status" value="1"/>
</dbReference>
<dbReference type="PANTHER" id="PTHR23419:SF8">
    <property type="entry name" value="FI09726P"/>
    <property type="match status" value="1"/>
</dbReference>
<gene>
    <name evidence="2" type="primary">cutA</name>
    <name evidence="2" type="ORF">ABS361_04270</name>
</gene>
<dbReference type="AlphaFoldDB" id="A0AAU7XEL8"/>
<dbReference type="GO" id="GO:0010038">
    <property type="term" value="P:response to metal ion"/>
    <property type="evidence" value="ECO:0007669"/>
    <property type="project" value="InterPro"/>
</dbReference>
<reference evidence="2" key="1">
    <citation type="submission" date="2024-06" db="EMBL/GenBank/DDBJ databases">
        <title>Methylostella associata gen. nov., sp. nov., a novel Ancalomicrobiaceae-affiliated facultatively methylotrophic bacteria that feed on methanotrophs of the genus Methylococcus.</title>
        <authorList>
            <person name="Saltykova V."/>
            <person name="Danilova O.V."/>
            <person name="Oshkin I.Y."/>
            <person name="Belova S.E."/>
            <person name="Pimenov N.V."/>
            <person name="Dedysh S.N."/>
        </authorList>
    </citation>
    <scope>NUCLEOTIDE SEQUENCE</scope>
    <source>
        <strain evidence="2">S20</strain>
    </source>
</reference>